<dbReference type="PANTHER" id="PTHR39430">
    <property type="entry name" value="MEMBRANE-ASSOCIATED PROTEASE-RELATED"/>
    <property type="match status" value="1"/>
</dbReference>
<gene>
    <name evidence="2" type="ORF">BG910_09675</name>
</gene>
<organism evidence="2 3">
    <name type="scientific">Neisseria chenwenguii</name>
    <dbReference type="NCBI Taxonomy" id="1853278"/>
    <lineage>
        <taxon>Bacteria</taxon>
        <taxon>Pseudomonadati</taxon>
        <taxon>Pseudomonadota</taxon>
        <taxon>Betaproteobacteria</taxon>
        <taxon>Neisseriales</taxon>
        <taxon>Neisseriaceae</taxon>
        <taxon>Neisseria</taxon>
    </lineage>
</organism>
<dbReference type="RefSeq" id="WP_089036651.1">
    <property type="nucleotide sequence ID" value="NZ_RKIL01000008.1"/>
</dbReference>
<accession>A0A220S3I4</accession>
<dbReference type="KEGG" id="nei:BG910_09675"/>
<dbReference type="GO" id="GO:0004175">
    <property type="term" value="F:endopeptidase activity"/>
    <property type="evidence" value="ECO:0007669"/>
    <property type="project" value="UniProtKB-ARBA"/>
</dbReference>
<dbReference type="Pfam" id="PF02517">
    <property type="entry name" value="Rce1-like"/>
    <property type="match status" value="1"/>
</dbReference>
<evidence type="ECO:0000313" key="2">
    <source>
        <dbReference type="EMBL" id="ASK27958.1"/>
    </source>
</evidence>
<dbReference type="AlphaFoldDB" id="A0A220S3I4"/>
<name>A0A220S3I4_9NEIS</name>
<sequence length="175" mass="19674">MNGLNTAYNNQFLPFIFLLLLLGFTVQSFMEEFLLRALIQEQITMKFGVLMGILGNSLIFAIGHLNNPNASILSIFNTFLIAIVFSFMFYYHDNLWIVAGFHAGWNFILGPVLGITVSGFDLPTTLLKTSFHLDKAYLNGGKYGFEASYPVTIISLIMIAIYLILVTKKQQNDTL</sequence>
<dbReference type="InterPro" id="IPR003675">
    <property type="entry name" value="Rce1/LyrA-like_dom"/>
</dbReference>
<feature type="domain" description="CAAX prenyl protease 2/Lysostaphin resistance protein A-like" evidence="1">
    <location>
        <begin position="16"/>
        <end position="108"/>
    </location>
</feature>
<evidence type="ECO:0000313" key="3">
    <source>
        <dbReference type="Proteomes" id="UP000198238"/>
    </source>
</evidence>
<dbReference type="OrthoDB" id="193898at2"/>
<proteinExistence type="predicted"/>
<protein>
    <recommendedName>
        <fullName evidence="1">CAAX prenyl protease 2/Lysostaphin resistance protein A-like domain-containing protein</fullName>
    </recommendedName>
</protein>
<keyword evidence="3" id="KW-1185">Reference proteome</keyword>
<dbReference type="Proteomes" id="UP000198238">
    <property type="component" value="Chromosome"/>
</dbReference>
<evidence type="ECO:0000259" key="1">
    <source>
        <dbReference type="Pfam" id="PF02517"/>
    </source>
</evidence>
<reference evidence="2 3" key="1">
    <citation type="submission" date="2017-06" db="EMBL/GenBank/DDBJ databases">
        <title>Neisseria chenwenguii sp. nov., isolated from the intestinal contents of Tibetan Plateau Pika in Yushu, Qinghai Province, China.</title>
        <authorList>
            <person name="Zhang G."/>
        </authorList>
    </citation>
    <scope>NUCLEOTIDE SEQUENCE [LARGE SCALE GENOMIC DNA]</scope>
    <source>
        <strain evidence="2 3">10023</strain>
    </source>
</reference>
<dbReference type="EMBL" id="CP022278">
    <property type="protein sequence ID" value="ASK27958.1"/>
    <property type="molecule type" value="Genomic_DNA"/>
</dbReference>
<dbReference type="PANTHER" id="PTHR39430:SF1">
    <property type="entry name" value="PROTEASE"/>
    <property type="match status" value="1"/>
</dbReference>
<dbReference type="GO" id="GO:0080120">
    <property type="term" value="P:CAAX-box protein maturation"/>
    <property type="evidence" value="ECO:0007669"/>
    <property type="project" value="UniProtKB-ARBA"/>
</dbReference>